<dbReference type="Gene3D" id="3.40.50.300">
    <property type="entry name" value="P-loop containing nucleotide triphosphate hydrolases"/>
    <property type="match status" value="1"/>
</dbReference>
<dbReference type="RefSeq" id="WP_134213936.1">
    <property type="nucleotide sequence ID" value="NZ_QFFZ01000021.1"/>
</dbReference>
<gene>
    <name evidence="1" type="ORF">Pmgp_02094</name>
</gene>
<dbReference type="InterPro" id="IPR027417">
    <property type="entry name" value="P-loop_NTPase"/>
</dbReference>
<comment type="caution">
    <text evidence="1">The sequence shown here is derived from an EMBL/GenBank/DDBJ whole genome shotgun (WGS) entry which is preliminary data.</text>
</comment>
<dbReference type="Pfam" id="PF10923">
    <property type="entry name" value="BrxC_BrxD"/>
    <property type="match status" value="1"/>
</dbReference>
<evidence type="ECO:0000313" key="2">
    <source>
        <dbReference type="Proteomes" id="UP000297597"/>
    </source>
</evidence>
<dbReference type="SUPFAM" id="SSF52540">
    <property type="entry name" value="P-loop containing nucleoside triphosphate hydrolases"/>
    <property type="match status" value="1"/>
</dbReference>
<dbReference type="AlphaFoldDB" id="A0A4Y7RPZ5"/>
<dbReference type="EMBL" id="QFFZ01000021">
    <property type="protein sequence ID" value="TEB10779.1"/>
    <property type="molecule type" value="Genomic_DNA"/>
</dbReference>
<evidence type="ECO:0000313" key="1">
    <source>
        <dbReference type="EMBL" id="TEB10779.1"/>
    </source>
</evidence>
<keyword evidence="2" id="KW-1185">Reference proteome</keyword>
<protein>
    <recommendedName>
        <fullName evidence="3">ATP-binding protein</fullName>
    </recommendedName>
</protein>
<dbReference type="OrthoDB" id="9772976at2"/>
<accession>A0A4Y7RPZ5</accession>
<organism evidence="1 2">
    <name type="scientific">Pelotomaculum propionicicum</name>
    <dbReference type="NCBI Taxonomy" id="258475"/>
    <lineage>
        <taxon>Bacteria</taxon>
        <taxon>Bacillati</taxon>
        <taxon>Bacillota</taxon>
        <taxon>Clostridia</taxon>
        <taxon>Eubacteriales</taxon>
        <taxon>Desulfotomaculaceae</taxon>
        <taxon>Pelotomaculum</taxon>
    </lineage>
</organism>
<proteinExistence type="predicted"/>
<reference evidence="1 2" key="1">
    <citation type="journal article" date="2018" name="Environ. Microbiol.">
        <title>Novel energy conservation strategies and behaviour of Pelotomaculum schinkii driving syntrophic propionate catabolism.</title>
        <authorList>
            <person name="Hidalgo-Ahumada C.A.P."/>
            <person name="Nobu M.K."/>
            <person name="Narihiro T."/>
            <person name="Tamaki H."/>
            <person name="Liu W.T."/>
            <person name="Kamagata Y."/>
            <person name="Stams A.J.M."/>
            <person name="Imachi H."/>
            <person name="Sousa D.Z."/>
        </authorList>
    </citation>
    <scope>NUCLEOTIDE SEQUENCE [LARGE SCALE GENOMIC DNA]</scope>
    <source>
        <strain evidence="1 2">MGP</strain>
    </source>
</reference>
<dbReference type="InterPro" id="IPR021228">
    <property type="entry name" value="BrxD"/>
</dbReference>
<name>A0A4Y7RPZ5_9FIRM</name>
<sequence length="413" mass="46807">MEPAVREEALESLRCGNPPLDLQVLKAITVGEREGIWNFWRDHYLDDYIACGGSKVKFLTGKPGSGKTHALLLMLEEARRLGYVTFFTSARRMRLNKFDSIYQAVLDAVDVENLVAAYCDHVIGSLGYQPGQLAPEQDFFSWAQAQGRAADSLRREIQEKLDELYQDRKINHSFAMAFTQLCAHRLGSRRLADGQKEILQEWLKGRSLPARALKPLKIFTRIDKYNARHMMASFLHLLRLCGRRGLCAAVDDLSALLERGPEGRMLYGRSARNEVYESLRQLVDDFAGFEGAFFVFAGRTELIHDEKGGFKSYEALWMRIQNEVAGSRPNKFADLFNQDLLLKEFFTAGTCLELQQKLNETFGLGSGIRQEDFHCLVENVSMLSPVRRVVEAIVNQYDAGGERDGEFCSQTGH</sequence>
<evidence type="ECO:0008006" key="3">
    <source>
        <dbReference type="Google" id="ProtNLM"/>
    </source>
</evidence>
<dbReference type="Proteomes" id="UP000297597">
    <property type="component" value="Unassembled WGS sequence"/>
</dbReference>